<evidence type="ECO:0000259" key="1">
    <source>
        <dbReference type="Pfam" id="PF01609"/>
    </source>
</evidence>
<organism evidence="2 3">
    <name type="scientific">Streptomyces microflavus</name>
    <name type="common">Streptomyces lipmanii</name>
    <dbReference type="NCBI Taxonomy" id="1919"/>
    <lineage>
        <taxon>Bacteria</taxon>
        <taxon>Bacillati</taxon>
        <taxon>Actinomycetota</taxon>
        <taxon>Actinomycetes</taxon>
        <taxon>Kitasatosporales</taxon>
        <taxon>Streptomycetaceae</taxon>
        <taxon>Streptomyces</taxon>
    </lineage>
</organism>
<feature type="domain" description="Transposase IS4-like" evidence="1">
    <location>
        <begin position="3"/>
        <end position="66"/>
    </location>
</feature>
<sequence>MDRGRPGCKMHVLSDANGLTLRVGLSAANTHDSLGLKPVLPHFHMGHESHATESKPVRLHADKAYGIPSPAAMALG</sequence>
<protein>
    <recommendedName>
        <fullName evidence="1">Transposase IS4-like domain-containing protein</fullName>
    </recommendedName>
</protein>
<dbReference type="GO" id="GO:0004803">
    <property type="term" value="F:transposase activity"/>
    <property type="evidence" value="ECO:0007669"/>
    <property type="project" value="InterPro"/>
</dbReference>
<gene>
    <name evidence="2" type="ORF">Smic_68600</name>
</gene>
<dbReference type="GO" id="GO:0003677">
    <property type="term" value="F:DNA binding"/>
    <property type="evidence" value="ECO:0007669"/>
    <property type="project" value="InterPro"/>
</dbReference>
<evidence type="ECO:0000313" key="3">
    <source>
        <dbReference type="Proteomes" id="UP000498740"/>
    </source>
</evidence>
<dbReference type="AlphaFoldDB" id="A0A7J0D296"/>
<dbReference type="Proteomes" id="UP000498740">
    <property type="component" value="Unassembled WGS sequence"/>
</dbReference>
<reference evidence="2 3" key="1">
    <citation type="submission" date="2020-05" db="EMBL/GenBank/DDBJ databases">
        <title>Whole genome shotgun sequence of Streptomyces microflavus NBRC 13062.</title>
        <authorList>
            <person name="Komaki H."/>
            <person name="Tamura T."/>
        </authorList>
    </citation>
    <scope>NUCLEOTIDE SEQUENCE [LARGE SCALE GENOMIC DNA]</scope>
    <source>
        <strain evidence="2 3">NBRC 13062</strain>
    </source>
</reference>
<dbReference type="EMBL" id="BLWD01000001">
    <property type="protein sequence ID" value="GFN08304.1"/>
    <property type="molecule type" value="Genomic_DNA"/>
</dbReference>
<comment type="caution">
    <text evidence="2">The sequence shown here is derived from an EMBL/GenBank/DDBJ whole genome shotgun (WGS) entry which is preliminary data.</text>
</comment>
<proteinExistence type="predicted"/>
<evidence type="ECO:0000313" key="2">
    <source>
        <dbReference type="EMBL" id="GFN08304.1"/>
    </source>
</evidence>
<dbReference type="InterPro" id="IPR002559">
    <property type="entry name" value="Transposase_11"/>
</dbReference>
<dbReference type="Pfam" id="PF01609">
    <property type="entry name" value="DDE_Tnp_1"/>
    <property type="match status" value="1"/>
</dbReference>
<accession>A0A7J0D296</accession>
<dbReference type="GO" id="GO:0006313">
    <property type="term" value="P:DNA transposition"/>
    <property type="evidence" value="ECO:0007669"/>
    <property type="project" value="InterPro"/>
</dbReference>
<name>A0A7J0D296_STRMI</name>